<dbReference type="Proteomes" id="UP001213681">
    <property type="component" value="Unassembled WGS sequence"/>
</dbReference>
<organism evidence="2 3">
    <name type="scientific">Penicillium daleae</name>
    <dbReference type="NCBI Taxonomy" id="63821"/>
    <lineage>
        <taxon>Eukaryota</taxon>
        <taxon>Fungi</taxon>
        <taxon>Dikarya</taxon>
        <taxon>Ascomycota</taxon>
        <taxon>Pezizomycotina</taxon>
        <taxon>Eurotiomycetes</taxon>
        <taxon>Eurotiomycetidae</taxon>
        <taxon>Eurotiales</taxon>
        <taxon>Aspergillaceae</taxon>
        <taxon>Penicillium</taxon>
    </lineage>
</organism>
<protein>
    <submittedName>
        <fullName evidence="2">Uncharacterized protein</fullName>
    </submittedName>
</protein>
<dbReference type="RefSeq" id="XP_056759689.1">
    <property type="nucleotide sequence ID" value="XM_056914935.1"/>
</dbReference>
<reference evidence="2" key="1">
    <citation type="submission" date="2022-12" db="EMBL/GenBank/DDBJ databases">
        <authorList>
            <person name="Petersen C."/>
        </authorList>
    </citation>
    <scope>NUCLEOTIDE SEQUENCE</scope>
    <source>
        <strain evidence="2">IBT 16125</strain>
    </source>
</reference>
<sequence>MTTPMSIKDVADEVYTSDLASYVEYGIPVGTFIPDSEFAPSPATTEVIMRYRRLVFFTFDELGNPQWEVRELNVMGEPMSEVCPDVVTFIERDCHENRNTDLFSEFRVANMEIFERTAFKYLAKKHRLNEEWNWPDYNTMRAEPYRRSLRQVQVNRMAQSIYTVPTWDRNGVDDVPGREKFLKGLEGIFAWEMKIRYDINGQYDAKSVEYTRERFLLAARSVDLLQKLLHDTEIECVSNRPRYAPLAVPNQNRSVQTGGFIVSPFTALEDPFSTPFRGQQTASTETPGSGVSPYPVPNAPHSTPVRGLQRPAIPMAGSGASQYAVPYAPHTTPVYNQQGVSSPTHNRTLERVAGKNWDLFLDKMEPQANPITPTNKRAFDIMAGDQSEEVPWYAQTSPGYLATLATQEYPGPNAGAQVNVSLWDTAQPSPGFSECSTNIMPIPEGTVNPQALENHAPALNSSHVSHMVIPIGENQRIRIDVSREFDLPFDQTYPGPSFQ</sequence>
<dbReference type="AlphaFoldDB" id="A0AAD6BSH0"/>
<proteinExistence type="predicted"/>
<gene>
    <name evidence="2" type="ORF">N7458_011553</name>
</gene>
<keyword evidence="3" id="KW-1185">Reference proteome</keyword>
<dbReference type="EMBL" id="JAPVEA010000009">
    <property type="protein sequence ID" value="KAJ5432397.1"/>
    <property type="molecule type" value="Genomic_DNA"/>
</dbReference>
<reference evidence="2" key="2">
    <citation type="journal article" date="2023" name="IMA Fungus">
        <title>Comparative genomic study of the Penicillium genus elucidates a diverse pangenome and 15 lateral gene transfer events.</title>
        <authorList>
            <person name="Petersen C."/>
            <person name="Sorensen T."/>
            <person name="Nielsen M.R."/>
            <person name="Sondergaard T.E."/>
            <person name="Sorensen J.L."/>
            <person name="Fitzpatrick D.A."/>
            <person name="Frisvad J.C."/>
            <person name="Nielsen K.L."/>
        </authorList>
    </citation>
    <scope>NUCLEOTIDE SEQUENCE</scope>
    <source>
        <strain evidence="2">IBT 16125</strain>
    </source>
</reference>
<evidence type="ECO:0000313" key="2">
    <source>
        <dbReference type="EMBL" id="KAJ5432397.1"/>
    </source>
</evidence>
<feature type="compositionally biased region" description="Polar residues" evidence="1">
    <location>
        <begin position="276"/>
        <end position="289"/>
    </location>
</feature>
<feature type="region of interest" description="Disordered" evidence="1">
    <location>
        <begin position="273"/>
        <end position="304"/>
    </location>
</feature>
<evidence type="ECO:0000313" key="3">
    <source>
        <dbReference type="Proteomes" id="UP001213681"/>
    </source>
</evidence>
<evidence type="ECO:0000256" key="1">
    <source>
        <dbReference type="SAM" id="MobiDB-lite"/>
    </source>
</evidence>
<name>A0AAD6BSH0_9EURO</name>
<comment type="caution">
    <text evidence="2">The sequence shown here is derived from an EMBL/GenBank/DDBJ whole genome shotgun (WGS) entry which is preliminary data.</text>
</comment>
<accession>A0AAD6BSH0</accession>
<dbReference type="GeneID" id="81605178"/>